<name>A0ABS5JR54_9BACT</name>
<feature type="transmembrane region" description="Helical" evidence="1">
    <location>
        <begin position="80"/>
        <end position="100"/>
    </location>
</feature>
<evidence type="ECO:0000313" key="2">
    <source>
        <dbReference type="EMBL" id="MBS2097257.1"/>
    </source>
</evidence>
<dbReference type="RefSeq" id="WP_212213377.1">
    <property type="nucleotide sequence ID" value="NZ_JAGUCO010000001.1"/>
</dbReference>
<dbReference type="EMBL" id="JAGUCO010000001">
    <property type="protein sequence ID" value="MBS2097257.1"/>
    <property type="molecule type" value="Genomic_DNA"/>
</dbReference>
<feature type="transmembrane region" description="Helical" evidence="1">
    <location>
        <begin position="46"/>
        <end position="68"/>
    </location>
</feature>
<proteinExistence type="predicted"/>
<keyword evidence="1" id="KW-0472">Membrane</keyword>
<dbReference type="Proteomes" id="UP000708576">
    <property type="component" value="Unassembled WGS sequence"/>
</dbReference>
<keyword evidence="3" id="KW-1185">Reference proteome</keyword>
<keyword evidence="1" id="KW-0812">Transmembrane</keyword>
<evidence type="ECO:0000313" key="3">
    <source>
        <dbReference type="Proteomes" id="UP000708576"/>
    </source>
</evidence>
<keyword evidence="1" id="KW-1133">Transmembrane helix</keyword>
<gene>
    <name evidence="2" type="ORF">KEM10_03140</name>
</gene>
<comment type="caution">
    <text evidence="2">The sequence shown here is derived from an EMBL/GenBank/DDBJ whole genome shotgun (WGS) entry which is preliminary data.</text>
</comment>
<protein>
    <submittedName>
        <fullName evidence="2">Uncharacterized protein</fullName>
    </submittedName>
</protein>
<sequence length="109" mass="12852">MEENKFKELLSDSKLNMPFADFEDSVMQSVYKEEESRQGILKNIRLSWVFFTIGTLFGIIATISIPYIQQPIFNFDMKYLQIPLLLVLTGVLVWLMDALFRFSFRNSRK</sequence>
<accession>A0ABS5JR54</accession>
<evidence type="ECO:0000256" key="1">
    <source>
        <dbReference type="SAM" id="Phobius"/>
    </source>
</evidence>
<organism evidence="2 3">
    <name type="scientific">Carboxylicivirga linearis</name>
    <dbReference type="NCBI Taxonomy" id="1628157"/>
    <lineage>
        <taxon>Bacteria</taxon>
        <taxon>Pseudomonadati</taxon>
        <taxon>Bacteroidota</taxon>
        <taxon>Bacteroidia</taxon>
        <taxon>Marinilabiliales</taxon>
        <taxon>Marinilabiliaceae</taxon>
        <taxon>Carboxylicivirga</taxon>
    </lineage>
</organism>
<reference evidence="2 3" key="1">
    <citation type="journal article" date="2015" name="Int. J. Syst. Evol. Microbiol.">
        <title>Carboxylicivirga linearis sp. nov., isolated from a sea cucumber culture pond.</title>
        <authorList>
            <person name="Wang F.Q."/>
            <person name="Zhou Y.X."/>
            <person name="Lin X.Z."/>
            <person name="Chen G.J."/>
            <person name="Du Z.J."/>
        </authorList>
    </citation>
    <scope>NUCLEOTIDE SEQUENCE [LARGE SCALE GENOMIC DNA]</scope>
    <source>
        <strain evidence="2 3">FB218</strain>
    </source>
</reference>